<dbReference type="InterPro" id="IPR008906">
    <property type="entry name" value="HATC_C_dom"/>
</dbReference>
<organism evidence="2 3">
    <name type="scientific">Puccinia sorghi</name>
    <dbReference type="NCBI Taxonomy" id="27349"/>
    <lineage>
        <taxon>Eukaryota</taxon>
        <taxon>Fungi</taxon>
        <taxon>Dikarya</taxon>
        <taxon>Basidiomycota</taxon>
        <taxon>Pucciniomycotina</taxon>
        <taxon>Pucciniomycetes</taxon>
        <taxon>Pucciniales</taxon>
        <taxon>Pucciniaceae</taxon>
        <taxon>Puccinia</taxon>
    </lineage>
</organism>
<dbReference type="VEuPathDB" id="FungiDB:VP01_246g1"/>
<sequence length="130" mass="14940">MTTKLEECQEEALEYLFIISGQKEKSTRGYIWIRSSIFEFFNAPTNSEESRELEVYVKNMDHLATPAAKNQKSLLIWWKDHSKTFPVLLSLAKDYLASSASSCAADLKPRTIDRLRGKFEKAPNNCQELC</sequence>
<proteinExistence type="predicted"/>
<evidence type="ECO:0000313" key="3">
    <source>
        <dbReference type="Proteomes" id="UP000037035"/>
    </source>
</evidence>
<dbReference type="EMBL" id="LAVV01007358">
    <property type="protein sequence ID" value="KNZ56200.1"/>
    <property type="molecule type" value="Genomic_DNA"/>
</dbReference>
<dbReference type="AlphaFoldDB" id="A0A0L6V7U9"/>
<name>A0A0L6V7U9_9BASI</name>
<dbReference type="InterPro" id="IPR012337">
    <property type="entry name" value="RNaseH-like_sf"/>
</dbReference>
<dbReference type="GO" id="GO:0046983">
    <property type="term" value="F:protein dimerization activity"/>
    <property type="evidence" value="ECO:0007669"/>
    <property type="project" value="InterPro"/>
</dbReference>
<dbReference type="Pfam" id="PF05699">
    <property type="entry name" value="Dimer_Tnp_hAT"/>
    <property type="match status" value="1"/>
</dbReference>
<reference evidence="2 3" key="1">
    <citation type="submission" date="2015-08" db="EMBL/GenBank/DDBJ databases">
        <title>Next Generation Sequencing and Analysis of the Genome of Puccinia sorghi L Schw, the Causal Agent of Maize Common Rust.</title>
        <authorList>
            <person name="Rochi L."/>
            <person name="Burguener G."/>
            <person name="Darino M."/>
            <person name="Turjanski A."/>
            <person name="Kreff E."/>
            <person name="Dieguez M.J."/>
            <person name="Sacco F."/>
        </authorList>
    </citation>
    <scope>NUCLEOTIDE SEQUENCE [LARGE SCALE GENOMIC DNA]</scope>
    <source>
        <strain evidence="2 3">RO10H11247</strain>
    </source>
</reference>
<gene>
    <name evidence="2" type="ORF">VP01_246g1</name>
</gene>
<feature type="domain" description="HAT C-terminal dimerisation" evidence="1">
    <location>
        <begin position="52"/>
        <end position="105"/>
    </location>
</feature>
<evidence type="ECO:0000313" key="2">
    <source>
        <dbReference type="EMBL" id="KNZ56200.1"/>
    </source>
</evidence>
<accession>A0A0L6V7U9</accession>
<protein>
    <recommendedName>
        <fullName evidence="1">HAT C-terminal dimerisation domain-containing protein</fullName>
    </recommendedName>
</protein>
<keyword evidence="3" id="KW-1185">Reference proteome</keyword>
<comment type="caution">
    <text evidence="2">The sequence shown here is derived from an EMBL/GenBank/DDBJ whole genome shotgun (WGS) entry which is preliminary data.</text>
</comment>
<dbReference type="Proteomes" id="UP000037035">
    <property type="component" value="Unassembled WGS sequence"/>
</dbReference>
<evidence type="ECO:0000259" key="1">
    <source>
        <dbReference type="Pfam" id="PF05699"/>
    </source>
</evidence>
<dbReference type="SUPFAM" id="SSF53098">
    <property type="entry name" value="Ribonuclease H-like"/>
    <property type="match status" value="1"/>
</dbReference>